<evidence type="ECO:0000256" key="6">
    <source>
        <dbReference type="ARBA" id="ARBA00023040"/>
    </source>
</evidence>
<keyword evidence="6" id="KW-0297">G-protein coupled receptor</keyword>
<evidence type="ECO:0000259" key="11">
    <source>
        <dbReference type="Pfam" id="PF01094"/>
    </source>
</evidence>
<dbReference type="InterPro" id="IPR011500">
    <property type="entry name" value="GPCR_3_9-Cys_dom"/>
</dbReference>
<comment type="subcellular location">
    <subcellularLocation>
        <location evidence="1">Cell membrane</location>
        <topology evidence="1">Multi-pass membrane protein</topology>
    </subcellularLocation>
</comment>
<evidence type="ECO:0000256" key="10">
    <source>
        <dbReference type="ARBA" id="ARBA00023224"/>
    </source>
</evidence>
<evidence type="ECO:0000256" key="1">
    <source>
        <dbReference type="ARBA" id="ARBA00004651"/>
    </source>
</evidence>
<dbReference type="InterPro" id="IPR017979">
    <property type="entry name" value="GPCR_3_CS"/>
</dbReference>
<dbReference type="Pfam" id="PF07562">
    <property type="entry name" value="NCD3G"/>
    <property type="match status" value="1"/>
</dbReference>
<accession>A0ABM1T3B3</accession>
<feature type="domain" description="Receptor ligand binding region" evidence="11">
    <location>
        <begin position="67"/>
        <end position="474"/>
    </location>
</feature>
<keyword evidence="8" id="KW-0675">Receptor</keyword>
<keyword evidence="3" id="KW-1003">Cell membrane</keyword>
<proteinExistence type="inferred from homology"/>
<dbReference type="InterPro" id="IPR000337">
    <property type="entry name" value="GPCR_3"/>
</dbReference>
<evidence type="ECO:0000256" key="5">
    <source>
        <dbReference type="ARBA" id="ARBA00022989"/>
    </source>
</evidence>
<evidence type="ECO:0000256" key="2">
    <source>
        <dbReference type="ARBA" id="ARBA00007242"/>
    </source>
</evidence>
<keyword evidence="5" id="KW-1133">Transmembrane helix</keyword>
<dbReference type="InterPro" id="IPR050726">
    <property type="entry name" value="mGluR"/>
</dbReference>
<dbReference type="InterPro" id="IPR028082">
    <property type="entry name" value="Peripla_BP_I"/>
</dbReference>
<sequence>MWSSGRTKLFLFIVLVGFFHGYRFTTRLTRRSMNVTGDIMLGALFPIHERSNRGHECGRLQEEGVQQLEALLYTLKKINEDPKLLPGVKLGVIALDSCDSTTYALEQSLDFIKGFIARSNYHEEQFTCSDKSMPKFSNGNFDRIVGIIGGQSSSVSIQLANILRLFHVPQISYQSTSPTLSNKEKYEYFFRTVPSDVNQAHAILELLRRFKWTYVSIVYSNTDYGNKGYEKLQDLAPKYNICFSNPQSINSDHFVVEDYDTVIQNLKQKTNARVVVVFADKQTARNIMTAASRLGVTNRFVWIGSDAWSGRNSVVEKNEEVVEGSITISPLVRSIRGFDQYFTTLTPENNKKNPWFVEFWEEYFKCHRQELQGRLKYPHWCPTNKRISSSNGYTQTPSLHFVRDAAYAFAHALHDMHQNVCDGKEGLCERMRRIDGPTFKGYLQKITFIDENGKPFRFLPSGDAPPRYSIINFQQRSGNYTWRNVGHYILGEDGEVDLELHEDELKFKQHHPGFPQSFCSEPCRQGQKKLQREGDTCCWLCTNCSEYQYLEDEYTCRNCPWGTLPNDKKPSA</sequence>
<reference evidence="14" key="1">
    <citation type="submission" date="2025-08" db="UniProtKB">
        <authorList>
            <consortium name="RefSeq"/>
        </authorList>
    </citation>
    <scope>IDENTIFICATION</scope>
    <source>
        <tissue evidence="14">Muscle</tissue>
    </source>
</reference>
<keyword evidence="10" id="KW-0807">Transducer</keyword>
<dbReference type="Proteomes" id="UP000694941">
    <property type="component" value="Unplaced"/>
</dbReference>
<organism evidence="13 14">
    <name type="scientific">Limulus polyphemus</name>
    <name type="common">Atlantic horseshoe crab</name>
    <dbReference type="NCBI Taxonomy" id="6850"/>
    <lineage>
        <taxon>Eukaryota</taxon>
        <taxon>Metazoa</taxon>
        <taxon>Ecdysozoa</taxon>
        <taxon>Arthropoda</taxon>
        <taxon>Chelicerata</taxon>
        <taxon>Merostomata</taxon>
        <taxon>Xiphosura</taxon>
        <taxon>Limulidae</taxon>
        <taxon>Limulus</taxon>
    </lineage>
</organism>
<evidence type="ECO:0000313" key="14">
    <source>
        <dbReference type="RefSeq" id="XP_022250369.1"/>
    </source>
</evidence>
<feature type="domain" description="GPCR family 3 nine cysteines" evidence="12">
    <location>
        <begin position="515"/>
        <end position="565"/>
    </location>
</feature>
<evidence type="ECO:0000256" key="7">
    <source>
        <dbReference type="ARBA" id="ARBA00023136"/>
    </source>
</evidence>
<evidence type="ECO:0000256" key="8">
    <source>
        <dbReference type="ARBA" id="ARBA00023170"/>
    </source>
</evidence>
<evidence type="ECO:0000313" key="13">
    <source>
        <dbReference type="Proteomes" id="UP000694941"/>
    </source>
</evidence>
<evidence type="ECO:0000256" key="4">
    <source>
        <dbReference type="ARBA" id="ARBA00022692"/>
    </source>
</evidence>
<evidence type="ECO:0000259" key="12">
    <source>
        <dbReference type="Pfam" id="PF07562"/>
    </source>
</evidence>
<dbReference type="Pfam" id="PF01094">
    <property type="entry name" value="ANF_receptor"/>
    <property type="match status" value="1"/>
</dbReference>
<dbReference type="GeneID" id="106466620"/>
<dbReference type="RefSeq" id="XP_022250369.1">
    <property type="nucleotide sequence ID" value="XM_022394661.1"/>
</dbReference>
<dbReference type="Gene3D" id="2.10.50.30">
    <property type="entry name" value="GPCR, family 3, nine cysteines domain"/>
    <property type="match status" value="1"/>
</dbReference>
<name>A0ABM1T3B3_LIMPO</name>
<dbReference type="InterPro" id="IPR000162">
    <property type="entry name" value="GPCR_3_mtglu_rcpt"/>
</dbReference>
<keyword evidence="4" id="KW-0812">Transmembrane</keyword>
<dbReference type="PANTHER" id="PTHR24060">
    <property type="entry name" value="METABOTROPIC GLUTAMATE RECEPTOR"/>
    <property type="match status" value="1"/>
</dbReference>
<comment type="similarity">
    <text evidence="2">Belongs to the G-protein coupled receptor 3 family.</text>
</comment>
<dbReference type="InterPro" id="IPR038550">
    <property type="entry name" value="GPCR_3_9-Cys_sf"/>
</dbReference>
<dbReference type="PRINTS" id="PR00248">
    <property type="entry name" value="GPCRMGR"/>
</dbReference>
<evidence type="ECO:0000256" key="9">
    <source>
        <dbReference type="ARBA" id="ARBA00023180"/>
    </source>
</evidence>
<dbReference type="CDD" id="cd06362">
    <property type="entry name" value="PBP1_mGluR"/>
    <property type="match status" value="1"/>
</dbReference>
<gene>
    <name evidence="14" type="primary">LOC106466620</name>
</gene>
<protein>
    <submittedName>
        <fullName evidence="14">Metabotropic glutamate receptor 3-like</fullName>
    </submittedName>
</protein>
<dbReference type="SUPFAM" id="SSF53822">
    <property type="entry name" value="Periplasmic binding protein-like I"/>
    <property type="match status" value="1"/>
</dbReference>
<keyword evidence="7" id="KW-0472">Membrane</keyword>
<evidence type="ECO:0000256" key="3">
    <source>
        <dbReference type="ARBA" id="ARBA00022475"/>
    </source>
</evidence>
<keyword evidence="9" id="KW-0325">Glycoprotein</keyword>
<keyword evidence="13" id="KW-1185">Reference proteome</keyword>
<dbReference type="InterPro" id="IPR001828">
    <property type="entry name" value="ANF_lig-bd_rcpt"/>
</dbReference>
<dbReference type="Gene3D" id="3.40.50.2300">
    <property type="match status" value="2"/>
</dbReference>
<dbReference type="PROSITE" id="PS00980">
    <property type="entry name" value="G_PROTEIN_RECEP_F3_2"/>
    <property type="match status" value="1"/>
</dbReference>
<dbReference type="PRINTS" id="PR00593">
    <property type="entry name" value="MTABOTROPICR"/>
</dbReference>